<evidence type="ECO:0000313" key="3">
    <source>
        <dbReference type="EMBL" id="RCU45504.1"/>
    </source>
</evidence>
<reference evidence="3 4" key="1">
    <citation type="submission" date="2018-07" db="EMBL/GenBank/DDBJ databases">
        <title>Corallincola holothuriorum sp. nov., a new facultative anaerobe isolated from sea cucumber Apostichopus japonicus.</title>
        <authorList>
            <person name="Xia H."/>
        </authorList>
    </citation>
    <scope>NUCLEOTIDE SEQUENCE [LARGE SCALE GENOMIC DNA]</scope>
    <source>
        <strain evidence="3 4">C4</strain>
    </source>
</reference>
<dbReference type="Pfam" id="PF11141">
    <property type="entry name" value="DUF2914"/>
    <property type="match status" value="1"/>
</dbReference>
<gene>
    <name evidence="3" type="ORF">DU002_15755</name>
</gene>
<protein>
    <submittedName>
        <fullName evidence="3">DUF2914 domain-containing protein</fullName>
    </submittedName>
</protein>
<dbReference type="EMBL" id="QPID01000010">
    <property type="protein sequence ID" value="RCU45504.1"/>
    <property type="molecule type" value="Genomic_DNA"/>
</dbReference>
<dbReference type="InterPro" id="IPR022606">
    <property type="entry name" value="DUF2914"/>
</dbReference>
<keyword evidence="1" id="KW-0472">Membrane</keyword>
<dbReference type="RefSeq" id="WP_114339360.1">
    <property type="nucleotide sequence ID" value="NZ_QPID01000010.1"/>
</dbReference>
<dbReference type="OrthoDB" id="9796654at2"/>
<evidence type="ECO:0000313" key="4">
    <source>
        <dbReference type="Proteomes" id="UP000252558"/>
    </source>
</evidence>
<dbReference type="Proteomes" id="UP000252558">
    <property type="component" value="Unassembled WGS sequence"/>
</dbReference>
<dbReference type="AlphaFoldDB" id="A0A368N7J8"/>
<keyword evidence="4" id="KW-1185">Reference proteome</keyword>
<feature type="domain" description="DUF2914" evidence="2">
    <location>
        <begin position="222"/>
        <end position="280"/>
    </location>
</feature>
<keyword evidence="1" id="KW-1133">Transmembrane helix</keyword>
<comment type="caution">
    <text evidence="3">The sequence shown here is derived from an EMBL/GenBank/DDBJ whole genome shotgun (WGS) entry which is preliminary data.</text>
</comment>
<accession>A0A368N7J8</accession>
<sequence>MPATLNIKVNITPPEPSAQIEHQWHWRRICGLILALACASSLLFYFVFIDEKANNTLAAEGAVVVANDVDRTLPVAAVLPIATERLAAEVQPQTPAAEAAKLPKPAADETAEIDVEHPPVALPSEPATANSAPLQVPPATIEETPAAEQIMTLEQEAASEPAVPTDTIGMALLKPKLVERHTLTTAIVQKEPQDKLPAGSIVTGGELQTLYYFTELSGLAGKTVHHRWLYNERVIADISLRVGSDRWRTYSSKRISASLPGQWRVELRGPSQELLAYYDFYRQP</sequence>
<evidence type="ECO:0000256" key="1">
    <source>
        <dbReference type="SAM" id="Phobius"/>
    </source>
</evidence>
<organism evidence="3 4">
    <name type="scientific">Corallincola holothuriorum</name>
    <dbReference type="NCBI Taxonomy" id="2282215"/>
    <lineage>
        <taxon>Bacteria</taxon>
        <taxon>Pseudomonadati</taxon>
        <taxon>Pseudomonadota</taxon>
        <taxon>Gammaproteobacteria</taxon>
        <taxon>Alteromonadales</taxon>
        <taxon>Psychromonadaceae</taxon>
        <taxon>Corallincola</taxon>
    </lineage>
</organism>
<evidence type="ECO:0000259" key="2">
    <source>
        <dbReference type="Pfam" id="PF11141"/>
    </source>
</evidence>
<name>A0A368N7J8_9GAMM</name>
<feature type="transmembrane region" description="Helical" evidence="1">
    <location>
        <begin position="29"/>
        <end position="48"/>
    </location>
</feature>
<keyword evidence="1" id="KW-0812">Transmembrane</keyword>
<proteinExistence type="predicted"/>